<accession>A0A9D3QDV3</accession>
<evidence type="ECO:0000313" key="1">
    <source>
        <dbReference type="EMBL" id="KAG7487562.1"/>
    </source>
</evidence>
<keyword evidence="2" id="KW-1185">Reference proteome</keyword>
<comment type="caution">
    <text evidence="1">The sequence shown here is derived from an EMBL/GenBank/DDBJ whole genome shotgun (WGS) entry which is preliminary data.</text>
</comment>
<organism evidence="1 2">
    <name type="scientific">Megalops atlanticus</name>
    <name type="common">Tarpon</name>
    <name type="synonym">Clupea gigantea</name>
    <dbReference type="NCBI Taxonomy" id="7932"/>
    <lineage>
        <taxon>Eukaryota</taxon>
        <taxon>Metazoa</taxon>
        <taxon>Chordata</taxon>
        <taxon>Craniata</taxon>
        <taxon>Vertebrata</taxon>
        <taxon>Euteleostomi</taxon>
        <taxon>Actinopterygii</taxon>
        <taxon>Neopterygii</taxon>
        <taxon>Teleostei</taxon>
        <taxon>Elopiformes</taxon>
        <taxon>Megalopidae</taxon>
        <taxon>Megalops</taxon>
    </lineage>
</organism>
<name>A0A9D3QDV3_MEGAT</name>
<gene>
    <name evidence="1" type="ORF">MATL_G00024900</name>
</gene>
<proteinExistence type="predicted"/>
<dbReference type="EMBL" id="JAFDVH010000002">
    <property type="protein sequence ID" value="KAG7487562.1"/>
    <property type="molecule type" value="Genomic_DNA"/>
</dbReference>
<dbReference type="Proteomes" id="UP001046870">
    <property type="component" value="Chromosome 2"/>
</dbReference>
<reference evidence="1" key="1">
    <citation type="submission" date="2021-01" db="EMBL/GenBank/DDBJ databases">
        <authorList>
            <person name="Zahm M."/>
            <person name="Roques C."/>
            <person name="Cabau C."/>
            <person name="Klopp C."/>
            <person name="Donnadieu C."/>
            <person name="Jouanno E."/>
            <person name="Lampietro C."/>
            <person name="Louis A."/>
            <person name="Herpin A."/>
            <person name="Echchiki A."/>
            <person name="Berthelot C."/>
            <person name="Parey E."/>
            <person name="Roest-Crollius H."/>
            <person name="Braasch I."/>
            <person name="Postlethwait J."/>
            <person name="Bobe J."/>
            <person name="Montfort J."/>
            <person name="Bouchez O."/>
            <person name="Begum T."/>
            <person name="Mejri S."/>
            <person name="Adams A."/>
            <person name="Chen W.-J."/>
            <person name="Guiguen Y."/>
        </authorList>
    </citation>
    <scope>NUCLEOTIDE SEQUENCE</scope>
    <source>
        <strain evidence="1">YG-15Mar2019-1</strain>
        <tissue evidence="1">Brain</tissue>
    </source>
</reference>
<dbReference type="AlphaFoldDB" id="A0A9D3QDV3"/>
<protein>
    <submittedName>
        <fullName evidence="1">Uncharacterized protein</fullName>
    </submittedName>
</protein>
<evidence type="ECO:0000313" key="2">
    <source>
        <dbReference type="Proteomes" id="UP001046870"/>
    </source>
</evidence>
<sequence length="116" mass="13310">MWTSQQAEADVSAVSRALPRGFVKSVPELEALGQNRWSLVIRGADTRRRGKSCQREPHRANSFRLAVPTPDNSEIYTKYVYYRLLSNNPGYNAQCLSISLHCYPYWSLKLHHSLLD</sequence>